<accession>A0A318PRA1</accession>
<reference evidence="8 9" key="1">
    <citation type="submission" date="2017-07" db="EMBL/GenBank/DDBJ databases">
        <title>A draft genome sequence of Gluconacetobacter entanii LTH 4560.</title>
        <authorList>
            <person name="Skraban J."/>
            <person name="Cleenwerck I."/>
            <person name="Vandamme P."/>
            <person name="Trcek J."/>
        </authorList>
    </citation>
    <scope>NUCLEOTIDE SEQUENCE [LARGE SCALE GENOMIC DNA]</scope>
    <source>
        <strain evidence="8 9">LTH 4560</strain>
    </source>
</reference>
<dbReference type="Pfam" id="PF14246">
    <property type="entry name" value="TetR_C_7"/>
    <property type="match status" value="1"/>
</dbReference>
<dbReference type="InterPro" id="IPR036271">
    <property type="entry name" value="Tet_transcr_reg_TetR-rel_C_sf"/>
</dbReference>
<name>A0A318PRA1_9PROT</name>
<dbReference type="OrthoDB" id="7584337at2"/>
<dbReference type="InterPro" id="IPR039536">
    <property type="entry name" value="TetR_C_Proteobacteria"/>
</dbReference>
<dbReference type="RefSeq" id="WP_110913592.1">
    <property type="nucleotide sequence ID" value="NZ_JABJWD010000105.1"/>
</dbReference>
<dbReference type="InterPro" id="IPR001647">
    <property type="entry name" value="HTH_TetR"/>
</dbReference>
<feature type="region of interest" description="Disordered" evidence="5">
    <location>
        <begin position="1"/>
        <end position="20"/>
    </location>
</feature>
<evidence type="ECO:0000256" key="5">
    <source>
        <dbReference type="SAM" id="MobiDB-lite"/>
    </source>
</evidence>
<evidence type="ECO:0000313" key="8">
    <source>
        <dbReference type="EMBL" id="PYD63101.1"/>
    </source>
</evidence>
<dbReference type="PROSITE" id="PS50977">
    <property type="entry name" value="HTH_TETR_2"/>
    <property type="match status" value="1"/>
</dbReference>
<dbReference type="EMBL" id="NKUF01000016">
    <property type="protein sequence ID" value="PYD63101.1"/>
    <property type="molecule type" value="Genomic_DNA"/>
</dbReference>
<evidence type="ECO:0000313" key="9">
    <source>
        <dbReference type="Proteomes" id="UP000248301"/>
    </source>
</evidence>
<protein>
    <submittedName>
        <fullName evidence="8">TetR family transcriptional regulator</fullName>
    </submittedName>
    <submittedName>
        <fullName evidence="7">TetR/AcrR family transcriptional regulator</fullName>
    </submittedName>
</protein>
<dbReference type="Gene3D" id="1.10.357.10">
    <property type="entry name" value="Tetracycline Repressor, domain 2"/>
    <property type="match status" value="1"/>
</dbReference>
<dbReference type="Proteomes" id="UP001526337">
    <property type="component" value="Unassembled WGS sequence"/>
</dbReference>
<dbReference type="Proteomes" id="UP000248301">
    <property type="component" value="Unassembled WGS sequence"/>
</dbReference>
<dbReference type="GO" id="GO:0000976">
    <property type="term" value="F:transcription cis-regulatory region binding"/>
    <property type="evidence" value="ECO:0007669"/>
    <property type="project" value="TreeGrafter"/>
</dbReference>
<dbReference type="PANTHER" id="PTHR30055">
    <property type="entry name" value="HTH-TYPE TRANSCRIPTIONAL REGULATOR RUTR"/>
    <property type="match status" value="1"/>
</dbReference>
<keyword evidence="3" id="KW-0804">Transcription</keyword>
<organism evidence="8 9">
    <name type="scientific">Gluconacetobacter entanii</name>
    <dbReference type="NCBI Taxonomy" id="108528"/>
    <lineage>
        <taxon>Bacteria</taxon>
        <taxon>Pseudomonadati</taxon>
        <taxon>Pseudomonadota</taxon>
        <taxon>Alphaproteobacteria</taxon>
        <taxon>Acetobacterales</taxon>
        <taxon>Acetobacteraceae</taxon>
        <taxon>Gluconacetobacter</taxon>
    </lineage>
</organism>
<gene>
    <name evidence="8" type="ORF">CFR72_08685</name>
    <name evidence="7" type="ORF">NO263_02580</name>
</gene>
<feature type="DNA-binding region" description="H-T-H motif" evidence="4">
    <location>
        <begin position="44"/>
        <end position="63"/>
    </location>
</feature>
<evidence type="ECO:0000256" key="1">
    <source>
        <dbReference type="ARBA" id="ARBA00023015"/>
    </source>
</evidence>
<evidence type="ECO:0000256" key="4">
    <source>
        <dbReference type="PROSITE-ProRule" id="PRU00335"/>
    </source>
</evidence>
<evidence type="ECO:0000259" key="6">
    <source>
        <dbReference type="PROSITE" id="PS50977"/>
    </source>
</evidence>
<evidence type="ECO:0000313" key="10">
    <source>
        <dbReference type="Proteomes" id="UP001526337"/>
    </source>
</evidence>
<dbReference type="GO" id="GO:0003700">
    <property type="term" value="F:DNA-binding transcription factor activity"/>
    <property type="evidence" value="ECO:0007669"/>
    <property type="project" value="TreeGrafter"/>
</dbReference>
<keyword evidence="2 4" id="KW-0238">DNA-binding</keyword>
<dbReference type="AlphaFoldDB" id="A0A318PRA1"/>
<dbReference type="SUPFAM" id="SSF46689">
    <property type="entry name" value="Homeodomain-like"/>
    <property type="match status" value="1"/>
</dbReference>
<dbReference type="PRINTS" id="PR00455">
    <property type="entry name" value="HTHTETR"/>
</dbReference>
<evidence type="ECO:0000256" key="3">
    <source>
        <dbReference type="ARBA" id="ARBA00023163"/>
    </source>
</evidence>
<feature type="domain" description="HTH tetR-type" evidence="6">
    <location>
        <begin position="21"/>
        <end position="81"/>
    </location>
</feature>
<dbReference type="PANTHER" id="PTHR30055:SF234">
    <property type="entry name" value="HTH-TYPE TRANSCRIPTIONAL REGULATOR BETI"/>
    <property type="match status" value="1"/>
</dbReference>
<dbReference type="SUPFAM" id="SSF48498">
    <property type="entry name" value="Tetracyclin repressor-like, C-terminal domain"/>
    <property type="match status" value="1"/>
</dbReference>
<sequence length="218" mass="24418">MADVPPRPPHTGGRPTPEGSAQLDRHVLEVATALFIEQGFAATSLERIARVAGCSKASLYRRHASKEDLFTAVVAARGRLLLEETTAMEAMPKNPLEAMREITHFFLDFMLRPETLEAYRIVIADGHRIPSVVEGMMKDIAGPFMATIGRLLRAAEEAGQIRATDHEETTRVLMSLVLGWPLQNTMLRQNRLHDPLVRARFFDRAWQIFICGISTTTR</sequence>
<reference evidence="7 10" key="2">
    <citation type="submission" date="2022-07" db="EMBL/GenBank/DDBJ databases">
        <title>Genome stability of Gluconacetobacter entanii AV429.</title>
        <authorList>
            <person name="Trcek J."/>
            <person name="Cepec E."/>
        </authorList>
    </citation>
    <scope>NUCLEOTIDE SEQUENCE [LARGE SCALE GENOMIC DNA]</scope>
    <source>
        <strain evidence="7 10">AV429_2022</strain>
    </source>
</reference>
<keyword evidence="1" id="KW-0805">Transcription regulation</keyword>
<proteinExistence type="predicted"/>
<comment type="caution">
    <text evidence="8">The sequence shown here is derived from an EMBL/GenBank/DDBJ whole genome shotgun (WGS) entry which is preliminary data.</text>
</comment>
<evidence type="ECO:0000313" key="7">
    <source>
        <dbReference type="EMBL" id="MCW4589468.1"/>
    </source>
</evidence>
<dbReference type="Pfam" id="PF00440">
    <property type="entry name" value="TetR_N"/>
    <property type="match status" value="1"/>
</dbReference>
<dbReference type="EMBL" id="JANGSQ010000079">
    <property type="protein sequence ID" value="MCW4589468.1"/>
    <property type="molecule type" value="Genomic_DNA"/>
</dbReference>
<evidence type="ECO:0000256" key="2">
    <source>
        <dbReference type="ARBA" id="ARBA00023125"/>
    </source>
</evidence>
<dbReference type="InterPro" id="IPR050109">
    <property type="entry name" value="HTH-type_TetR-like_transc_reg"/>
</dbReference>
<keyword evidence="10" id="KW-1185">Reference proteome</keyword>
<dbReference type="InterPro" id="IPR009057">
    <property type="entry name" value="Homeodomain-like_sf"/>
</dbReference>